<dbReference type="EMBL" id="MU251275">
    <property type="protein sequence ID" value="KAG9250615.1"/>
    <property type="molecule type" value="Genomic_DNA"/>
</dbReference>
<dbReference type="AlphaFoldDB" id="A0A9P7ZEP2"/>
<dbReference type="GO" id="GO:0008270">
    <property type="term" value="F:zinc ion binding"/>
    <property type="evidence" value="ECO:0007669"/>
    <property type="project" value="UniProtKB-KW"/>
</dbReference>
<organism evidence="10 11">
    <name type="scientific">Emericellopsis atlantica</name>
    <dbReference type="NCBI Taxonomy" id="2614577"/>
    <lineage>
        <taxon>Eukaryota</taxon>
        <taxon>Fungi</taxon>
        <taxon>Dikarya</taxon>
        <taxon>Ascomycota</taxon>
        <taxon>Pezizomycotina</taxon>
        <taxon>Sordariomycetes</taxon>
        <taxon>Hypocreomycetidae</taxon>
        <taxon>Hypocreales</taxon>
        <taxon>Bionectriaceae</taxon>
        <taxon>Emericellopsis</taxon>
    </lineage>
</organism>
<accession>A0A9P7ZEP2</accession>
<dbReference type="RefSeq" id="XP_046114539.1">
    <property type="nucleotide sequence ID" value="XM_046264160.1"/>
</dbReference>
<dbReference type="InterPro" id="IPR031127">
    <property type="entry name" value="E3_UB_ligase_RBR"/>
</dbReference>
<evidence type="ECO:0000256" key="2">
    <source>
        <dbReference type="ARBA" id="ARBA00012251"/>
    </source>
</evidence>
<evidence type="ECO:0000256" key="7">
    <source>
        <dbReference type="ARBA" id="ARBA00022786"/>
    </source>
</evidence>
<gene>
    <name evidence="10" type="ORF">F5Z01DRAFT_665335</name>
</gene>
<dbReference type="SUPFAM" id="SSF57850">
    <property type="entry name" value="RING/U-box"/>
    <property type="match status" value="1"/>
</dbReference>
<dbReference type="Pfam" id="PF01485">
    <property type="entry name" value="IBR"/>
    <property type="match status" value="2"/>
</dbReference>
<dbReference type="Proteomes" id="UP000887229">
    <property type="component" value="Unassembled WGS sequence"/>
</dbReference>
<dbReference type="CDD" id="cd22584">
    <property type="entry name" value="Rcat_RBR_unk"/>
    <property type="match status" value="1"/>
</dbReference>
<dbReference type="EC" id="2.3.2.31" evidence="2"/>
<dbReference type="CDD" id="cd20335">
    <property type="entry name" value="BRcat_RBR"/>
    <property type="match status" value="1"/>
</dbReference>
<dbReference type="InterPro" id="IPR002867">
    <property type="entry name" value="IBR_dom"/>
</dbReference>
<dbReference type="OrthoDB" id="10009520at2759"/>
<sequence>MHIVQEKTCQLSTVQEKSCQDSTMAYPIDNASLDLITKLQLEDAESLLKGKHAVGHLPDAELAVQMFKEELEQLQTFIADDIMCRSIAEAMLSDTEAIQRSLDEEQQAIYDREYATNIDSMNPDSVNIDPMNVSPHTFSSAPLIDDEMMGKLAIMFIDAGKLPGRAPHAVHAESSSQGAKAAAKYGTRHCTGCEEDVSYIDTVRCPSSHDYCRTCIAGLFEAAINDESLFPARCCRQAIPLGLNQIFIPPKLAGRYRAKEVEHGTPNRTYCHNLSCSTFVPPQFIRGRRATCVKCHSRTCTDCKKPAHEGDCPPDATTLDALRLANKRGWQRCLSCRNLIELSTGCNHISCRCGAQFCYVCGEKWKTCNCEQWHENRLLDRASTVVDRDVGHELDEAERAARMEQEQQNLRDNQECGHESWSIRPGAFQCEECQDHLPQYIFECAGCRILACRTCRHNRL</sequence>
<evidence type="ECO:0000256" key="4">
    <source>
        <dbReference type="ARBA" id="ARBA00022723"/>
    </source>
</evidence>
<keyword evidence="3" id="KW-0808">Transferase</keyword>
<protein>
    <recommendedName>
        <fullName evidence="2">RBR-type E3 ubiquitin transferase</fullName>
        <ecNumber evidence="2">2.3.2.31</ecNumber>
    </recommendedName>
</protein>
<comment type="catalytic activity">
    <reaction evidence="1">
        <text>[E2 ubiquitin-conjugating enzyme]-S-ubiquitinyl-L-cysteine + [acceptor protein]-L-lysine = [E2 ubiquitin-conjugating enzyme]-L-cysteine + [acceptor protein]-N(6)-ubiquitinyl-L-lysine.</text>
        <dbReference type="EC" id="2.3.2.31"/>
    </reaction>
</comment>
<dbReference type="InterPro" id="IPR044066">
    <property type="entry name" value="TRIAD_supradom"/>
</dbReference>
<keyword evidence="4" id="KW-0479">Metal-binding</keyword>
<keyword evidence="6" id="KW-0863">Zinc-finger</keyword>
<proteinExistence type="predicted"/>
<evidence type="ECO:0000259" key="9">
    <source>
        <dbReference type="PROSITE" id="PS51873"/>
    </source>
</evidence>
<dbReference type="GO" id="GO:0016567">
    <property type="term" value="P:protein ubiquitination"/>
    <property type="evidence" value="ECO:0007669"/>
    <property type="project" value="InterPro"/>
</dbReference>
<evidence type="ECO:0000256" key="8">
    <source>
        <dbReference type="ARBA" id="ARBA00022833"/>
    </source>
</evidence>
<dbReference type="GeneID" id="70295063"/>
<dbReference type="PANTHER" id="PTHR11685">
    <property type="entry name" value="RBR FAMILY RING FINGER AND IBR DOMAIN-CONTAINING"/>
    <property type="match status" value="1"/>
</dbReference>
<reference evidence="10" key="1">
    <citation type="journal article" date="2021" name="IMA Fungus">
        <title>Genomic characterization of three marine fungi, including Emericellopsis atlantica sp. nov. with signatures of a generalist lifestyle and marine biomass degradation.</title>
        <authorList>
            <person name="Hagestad O.C."/>
            <person name="Hou L."/>
            <person name="Andersen J.H."/>
            <person name="Hansen E.H."/>
            <person name="Altermark B."/>
            <person name="Li C."/>
            <person name="Kuhnert E."/>
            <person name="Cox R.J."/>
            <person name="Crous P.W."/>
            <person name="Spatafora J.W."/>
            <person name="Lail K."/>
            <person name="Amirebrahimi M."/>
            <person name="Lipzen A."/>
            <person name="Pangilinan J."/>
            <person name="Andreopoulos W."/>
            <person name="Hayes R.D."/>
            <person name="Ng V."/>
            <person name="Grigoriev I.V."/>
            <person name="Jackson S.A."/>
            <person name="Sutton T.D.S."/>
            <person name="Dobson A.D.W."/>
            <person name="Rama T."/>
        </authorList>
    </citation>
    <scope>NUCLEOTIDE SEQUENCE</scope>
    <source>
        <strain evidence="10">TS7</strain>
    </source>
</reference>
<keyword evidence="11" id="KW-1185">Reference proteome</keyword>
<keyword evidence="8" id="KW-0862">Zinc</keyword>
<keyword evidence="7" id="KW-0833">Ubl conjugation pathway</keyword>
<name>A0A9P7ZEP2_9HYPO</name>
<dbReference type="GO" id="GO:0061630">
    <property type="term" value="F:ubiquitin protein ligase activity"/>
    <property type="evidence" value="ECO:0007669"/>
    <property type="project" value="UniProtKB-EC"/>
</dbReference>
<evidence type="ECO:0000256" key="1">
    <source>
        <dbReference type="ARBA" id="ARBA00001798"/>
    </source>
</evidence>
<evidence type="ECO:0000313" key="10">
    <source>
        <dbReference type="EMBL" id="KAG9250615.1"/>
    </source>
</evidence>
<keyword evidence="5" id="KW-0677">Repeat</keyword>
<feature type="domain" description="RING-type" evidence="9">
    <location>
        <begin position="186"/>
        <end position="380"/>
    </location>
</feature>
<dbReference type="PROSITE" id="PS51873">
    <property type="entry name" value="TRIAD"/>
    <property type="match status" value="1"/>
</dbReference>
<evidence type="ECO:0000256" key="5">
    <source>
        <dbReference type="ARBA" id="ARBA00022737"/>
    </source>
</evidence>
<evidence type="ECO:0000256" key="6">
    <source>
        <dbReference type="ARBA" id="ARBA00022771"/>
    </source>
</evidence>
<evidence type="ECO:0000256" key="3">
    <source>
        <dbReference type="ARBA" id="ARBA00022679"/>
    </source>
</evidence>
<dbReference type="Gene3D" id="1.20.120.1750">
    <property type="match status" value="1"/>
</dbReference>
<evidence type="ECO:0000313" key="11">
    <source>
        <dbReference type="Proteomes" id="UP000887229"/>
    </source>
</evidence>
<comment type="caution">
    <text evidence="10">The sequence shown here is derived from an EMBL/GenBank/DDBJ whole genome shotgun (WGS) entry which is preliminary data.</text>
</comment>